<gene>
    <name evidence="2" type="ORF">RDI58_027093</name>
</gene>
<sequence>MASRQEDKKERAEAAARKAADELHDLNKGTNEKGRMMHEETPFDQGHDQRSTGVIGNIFKSVKETITGKAHDTSETTRKSEEVAAHKIHGASETKDQKASEAGQNSGEYKEK</sequence>
<dbReference type="AlphaFoldDB" id="A0AAN8SXK1"/>
<feature type="region of interest" description="Disordered" evidence="1">
    <location>
        <begin position="1"/>
        <end position="51"/>
    </location>
</feature>
<dbReference type="EMBL" id="JBANQN010000011">
    <property type="protein sequence ID" value="KAK6776092.1"/>
    <property type="molecule type" value="Genomic_DNA"/>
</dbReference>
<evidence type="ECO:0000313" key="2">
    <source>
        <dbReference type="EMBL" id="KAK6776092.1"/>
    </source>
</evidence>
<keyword evidence="3" id="KW-1185">Reference proteome</keyword>
<reference evidence="2 3" key="1">
    <citation type="submission" date="2024-02" db="EMBL/GenBank/DDBJ databases">
        <title>de novo genome assembly of Solanum bulbocastanum strain 11H21.</title>
        <authorList>
            <person name="Hosaka A.J."/>
        </authorList>
    </citation>
    <scope>NUCLEOTIDE SEQUENCE [LARGE SCALE GENOMIC DNA]</scope>
    <source>
        <tissue evidence="2">Young leaves</tissue>
    </source>
</reference>
<dbReference type="Proteomes" id="UP001371456">
    <property type="component" value="Unassembled WGS sequence"/>
</dbReference>
<name>A0AAN8SXK1_SOLBU</name>
<evidence type="ECO:0000313" key="3">
    <source>
        <dbReference type="Proteomes" id="UP001371456"/>
    </source>
</evidence>
<evidence type="ECO:0000256" key="1">
    <source>
        <dbReference type="SAM" id="MobiDB-lite"/>
    </source>
</evidence>
<feature type="compositionally biased region" description="Polar residues" evidence="1">
    <location>
        <begin position="102"/>
        <end position="112"/>
    </location>
</feature>
<feature type="region of interest" description="Disordered" evidence="1">
    <location>
        <begin position="64"/>
        <end position="112"/>
    </location>
</feature>
<organism evidence="2 3">
    <name type="scientific">Solanum bulbocastanum</name>
    <name type="common">Wild potato</name>
    <dbReference type="NCBI Taxonomy" id="147425"/>
    <lineage>
        <taxon>Eukaryota</taxon>
        <taxon>Viridiplantae</taxon>
        <taxon>Streptophyta</taxon>
        <taxon>Embryophyta</taxon>
        <taxon>Tracheophyta</taxon>
        <taxon>Spermatophyta</taxon>
        <taxon>Magnoliopsida</taxon>
        <taxon>eudicotyledons</taxon>
        <taxon>Gunneridae</taxon>
        <taxon>Pentapetalae</taxon>
        <taxon>asterids</taxon>
        <taxon>lamiids</taxon>
        <taxon>Solanales</taxon>
        <taxon>Solanaceae</taxon>
        <taxon>Solanoideae</taxon>
        <taxon>Solaneae</taxon>
        <taxon>Solanum</taxon>
    </lineage>
</organism>
<accession>A0AAN8SXK1</accession>
<proteinExistence type="predicted"/>
<comment type="caution">
    <text evidence="2">The sequence shown here is derived from an EMBL/GenBank/DDBJ whole genome shotgun (WGS) entry which is preliminary data.</text>
</comment>
<feature type="compositionally biased region" description="Basic and acidic residues" evidence="1">
    <location>
        <begin position="1"/>
        <end position="50"/>
    </location>
</feature>
<protein>
    <submittedName>
        <fullName evidence="2">Uncharacterized protein</fullName>
    </submittedName>
</protein>
<feature type="compositionally biased region" description="Basic and acidic residues" evidence="1">
    <location>
        <begin position="69"/>
        <end position="99"/>
    </location>
</feature>